<sequence length="350" mass="38333">MPPTRVQAGNSSYDDQPEEYISMDQFRQSMRLVRLQIAVPISVLISLGTSLVCSFVVKPGLGGVNRLFPTLVSPKNSLFGLYWAVLYGLQVGLALLVIIAQNDRTKAALIHGVGLRFAVINWLMAAWAVAWTLQFFIVAEGLILAALLLIITIHITMLPYPVQFKHPFDAMFIHATMSLYFAVLFELMWIHGGFLALGWIVSDSHRWERWTWQAVGAITGVNVLTAIYEAATRQYLLVVASEYLLVTLLLSAPKTEPRAPNESPPKPTPLLMAIFGCLALHPLALTIGVWSKKTAEIEGRIRLEQEAEAAQEAAEDAAAENPSHHRVDAAETAANHRAAAADAADASSNV</sequence>
<feature type="transmembrane region" description="Helical" evidence="2">
    <location>
        <begin position="77"/>
        <end position="100"/>
    </location>
</feature>
<protein>
    <submittedName>
        <fullName evidence="3">Uncharacterized protein</fullName>
    </submittedName>
</protein>
<feature type="transmembrane region" description="Helical" evidence="2">
    <location>
        <begin position="37"/>
        <end position="57"/>
    </location>
</feature>
<feature type="transmembrane region" description="Helical" evidence="2">
    <location>
        <begin position="210"/>
        <end position="228"/>
    </location>
</feature>
<gene>
    <name evidence="3" type="ORF">Q8F55_006875</name>
</gene>
<dbReference type="Proteomes" id="UP001565368">
    <property type="component" value="Unassembled WGS sequence"/>
</dbReference>
<name>A0ABR3PYF5_9TREE</name>
<organism evidence="3 4">
    <name type="scientific">Vanrija albida</name>
    <dbReference type="NCBI Taxonomy" id="181172"/>
    <lineage>
        <taxon>Eukaryota</taxon>
        <taxon>Fungi</taxon>
        <taxon>Dikarya</taxon>
        <taxon>Basidiomycota</taxon>
        <taxon>Agaricomycotina</taxon>
        <taxon>Tremellomycetes</taxon>
        <taxon>Trichosporonales</taxon>
        <taxon>Trichosporonaceae</taxon>
        <taxon>Vanrija</taxon>
    </lineage>
</organism>
<feature type="transmembrane region" description="Helical" evidence="2">
    <location>
        <begin position="170"/>
        <end position="190"/>
    </location>
</feature>
<feature type="transmembrane region" description="Helical" evidence="2">
    <location>
        <begin position="272"/>
        <end position="290"/>
    </location>
</feature>
<evidence type="ECO:0000313" key="4">
    <source>
        <dbReference type="Proteomes" id="UP001565368"/>
    </source>
</evidence>
<dbReference type="GeneID" id="95987918"/>
<proteinExistence type="predicted"/>
<dbReference type="RefSeq" id="XP_069207386.1">
    <property type="nucleotide sequence ID" value="XM_069355315.1"/>
</dbReference>
<keyword evidence="4" id="KW-1185">Reference proteome</keyword>
<accession>A0ABR3PYF5</accession>
<dbReference type="EMBL" id="JBBXJM010000005">
    <property type="protein sequence ID" value="KAL1407442.1"/>
    <property type="molecule type" value="Genomic_DNA"/>
</dbReference>
<comment type="caution">
    <text evidence="3">The sequence shown here is derived from an EMBL/GenBank/DDBJ whole genome shotgun (WGS) entry which is preliminary data.</text>
</comment>
<keyword evidence="2" id="KW-0812">Transmembrane</keyword>
<feature type="transmembrane region" description="Helical" evidence="2">
    <location>
        <begin position="135"/>
        <end position="158"/>
    </location>
</feature>
<dbReference type="PANTHER" id="PTHR37992:SF1">
    <property type="entry name" value="DUF1774-DOMAIN-CONTAINING PROTEIN"/>
    <property type="match status" value="1"/>
</dbReference>
<reference evidence="3 4" key="1">
    <citation type="submission" date="2023-08" db="EMBL/GenBank/DDBJ databases">
        <title>Annotated Genome Sequence of Vanrija albida AlHP1.</title>
        <authorList>
            <person name="Herzog R."/>
        </authorList>
    </citation>
    <scope>NUCLEOTIDE SEQUENCE [LARGE SCALE GENOMIC DNA]</scope>
    <source>
        <strain evidence="3 4">AlHP1</strain>
    </source>
</reference>
<keyword evidence="2" id="KW-1133">Transmembrane helix</keyword>
<keyword evidence="2" id="KW-0472">Membrane</keyword>
<feature type="compositionally biased region" description="Acidic residues" evidence="1">
    <location>
        <begin position="308"/>
        <end position="318"/>
    </location>
</feature>
<feature type="transmembrane region" description="Helical" evidence="2">
    <location>
        <begin position="235"/>
        <end position="252"/>
    </location>
</feature>
<feature type="region of interest" description="Disordered" evidence="1">
    <location>
        <begin position="308"/>
        <end position="328"/>
    </location>
</feature>
<dbReference type="InterPro" id="IPR013920">
    <property type="entry name" value="DUF1774_fun"/>
</dbReference>
<evidence type="ECO:0000256" key="1">
    <source>
        <dbReference type="SAM" id="MobiDB-lite"/>
    </source>
</evidence>
<evidence type="ECO:0000256" key="2">
    <source>
        <dbReference type="SAM" id="Phobius"/>
    </source>
</evidence>
<feature type="transmembrane region" description="Helical" evidence="2">
    <location>
        <begin position="107"/>
        <end position="129"/>
    </location>
</feature>
<evidence type="ECO:0000313" key="3">
    <source>
        <dbReference type="EMBL" id="KAL1407442.1"/>
    </source>
</evidence>
<dbReference type="PANTHER" id="PTHR37992">
    <property type="entry name" value="EXPRESSED PROTEIN"/>
    <property type="match status" value="1"/>
</dbReference>